<evidence type="ECO:0000313" key="2">
    <source>
        <dbReference type="EMBL" id="CAF4630355.1"/>
    </source>
</evidence>
<sequence>YFIIEFCFCIRVGAETTTGCLLAASALGKRGVPAYDVGTQAAQDLLDDLSYQACVDRHLQDQVCTIKF</sequence>
<proteinExistence type="predicted"/>
<comment type="caution">
    <text evidence="2">The sequence shown here is derived from an EMBL/GenBank/DDBJ whole genome shotgun (WGS) entry which is preliminary data.</text>
</comment>
<dbReference type="InterPro" id="IPR036553">
    <property type="entry name" value="RPTC_insert"/>
</dbReference>
<protein>
    <recommendedName>
        <fullName evidence="1">RNA 3'-terminal phosphate cyclase insert domain-containing protein</fullName>
    </recommendedName>
</protein>
<feature type="non-terminal residue" evidence="2">
    <location>
        <position position="1"/>
    </location>
</feature>
<feature type="domain" description="RNA 3'-terminal phosphate cyclase insert" evidence="1">
    <location>
        <begin position="7"/>
        <end position="49"/>
    </location>
</feature>
<accession>A0A8S2ZGV3</accession>
<name>A0A8S2ZGV3_9BILA</name>
<dbReference type="Gene3D" id="3.30.360.20">
    <property type="entry name" value="RNA 3'-terminal phosphate cyclase, insert domain"/>
    <property type="match status" value="1"/>
</dbReference>
<evidence type="ECO:0000313" key="4">
    <source>
        <dbReference type="Proteomes" id="UP000681967"/>
    </source>
</evidence>
<dbReference type="EMBL" id="CAJOBH010104669">
    <property type="protein sequence ID" value="CAF4630355.1"/>
    <property type="molecule type" value="Genomic_DNA"/>
</dbReference>
<dbReference type="Proteomes" id="UP000681720">
    <property type="component" value="Unassembled WGS sequence"/>
</dbReference>
<dbReference type="AlphaFoldDB" id="A0A8S2ZGV3"/>
<evidence type="ECO:0000313" key="3">
    <source>
        <dbReference type="EMBL" id="CAF4851193.1"/>
    </source>
</evidence>
<dbReference type="GO" id="GO:0006396">
    <property type="term" value="P:RNA processing"/>
    <property type="evidence" value="ECO:0007669"/>
    <property type="project" value="InterPro"/>
</dbReference>
<evidence type="ECO:0000259" key="1">
    <source>
        <dbReference type="Pfam" id="PF05189"/>
    </source>
</evidence>
<dbReference type="SUPFAM" id="SSF52913">
    <property type="entry name" value="RNA 3'-terminal phosphate cyclase, RPTC, insert domain"/>
    <property type="match status" value="1"/>
</dbReference>
<dbReference type="PANTHER" id="PTHR11096:SF0">
    <property type="entry name" value="RNA 3'-TERMINAL PHOSPHATE CYCLASE"/>
    <property type="match status" value="1"/>
</dbReference>
<dbReference type="EMBL" id="CAJOBJ010162400">
    <property type="protein sequence ID" value="CAF4851193.1"/>
    <property type="molecule type" value="Genomic_DNA"/>
</dbReference>
<gene>
    <name evidence="2" type="ORF">BYL167_LOCUS41339</name>
    <name evidence="3" type="ORF">GIL414_LOCUS49409</name>
</gene>
<dbReference type="InterPro" id="IPR000228">
    <property type="entry name" value="RNA3'_term_phos_cyc"/>
</dbReference>
<dbReference type="InterPro" id="IPR013791">
    <property type="entry name" value="RNA3'-term_phos_cycl_insert"/>
</dbReference>
<dbReference type="GO" id="GO:0003963">
    <property type="term" value="F:RNA-3'-phosphate cyclase activity"/>
    <property type="evidence" value="ECO:0007669"/>
    <property type="project" value="TreeGrafter"/>
</dbReference>
<dbReference type="PANTHER" id="PTHR11096">
    <property type="entry name" value="RNA 3' TERMINAL PHOSPHATE CYCLASE"/>
    <property type="match status" value="1"/>
</dbReference>
<dbReference type="Proteomes" id="UP000681967">
    <property type="component" value="Unassembled WGS sequence"/>
</dbReference>
<organism evidence="2 4">
    <name type="scientific">Rotaria magnacalcarata</name>
    <dbReference type="NCBI Taxonomy" id="392030"/>
    <lineage>
        <taxon>Eukaryota</taxon>
        <taxon>Metazoa</taxon>
        <taxon>Spiralia</taxon>
        <taxon>Gnathifera</taxon>
        <taxon>Rotifera</taxon>
        <taxon>Eurotatoria</taxon>
        <taxon>Bdelloidea</taxon>
        <taxon>Philodinida</taxon>
        <taxon>Philodinidae</taxon>
        <taxon>Rotaria</taxon>
    </lineage>
</organism>
<dbReference type="Pfam" id="PF05189">
    <property type="entry name" value="RTC_insert"/>
    <property type="match status" value="1"/>
</dbReference>
<reference evidence="2" key="1">
    <citation type="submission" date="2021-02" db="EMBL/GenBank/DDBJ databases">
        <authorList>
            <person name="Nowell W R."/>
        </authorList>
    </citation>
    <scope>NUCLEOTIDE SEQUENCE</scope>
</reference>